<evidence type="ECO:0000313" key="2">
    <source>
        <dbReference type="Proteomes" id="UP000324222"/>
    </source>
</evidence>
<comment type="caution">
    <text evidence="1">The sequence shown here is derived from an EMBL/GenBank/DDBJ whole genome shotgun (WGS) entry which is preliminary data.</text>
</comment>
<protein>
    <submittedName>
        <fullName evidence="1">Uncharacterized protein</fullName>
    </submittedName>
</protein>
<reference evidence="1 2" key="1">
    <citation type="submission" date="2019-05" db="EMBL/GenBank/DDBJ databases">
        <title>Another draft genome of Portunus trituberculatus and its Hox gene families provides insights of decapod evolution.</title>
        <authorList>
            <person name="Jeong J.-H."/>
            <person name="Song I."/>
            <person name="Kim S."/>
            <person name="Choi T."/>
            <person name="Kim D."/>
            <person name="Ryu S."/>
            <person name="Kim W."/>
        </authorList>
    </citation>
    <scope>NUCLEOTIDE SEQUENCE [LARGE SCALE GENOMIC DNA]</scope>
    <source>
        <tissue evidence="1">Muscle</tissue>
    </source>
</reference>
<dbReference type="Proteomes" id="UP000324222">
    <property type="component" value="Unassembled WGS sequence"/>
</dbReference>
<accession>A0A5B7HN92</accession>
<name>A0A5B7HN92_PORTR</name>
<evidence type="ECO:0000313" key="1">
    <source>
        <dbReference type="EMBL" id="MPC70014.1"/>
    </source>
</evidence>
<dbReference type="AlphaFoldDB" id="A0A5B7HN92"/>
<dbReference type="EMBL" id="VSRR010030354">
    <property type="protein sequence ID" value="MPC70014.1"/>
    <property type="molecule type" value="Genomic_DNA"/>
</dbReference>
<gene>
    <name evidence="1" type="ORF">E2C01_064249</name>
</gene>
<sequence length="30" mass="3563">MRRRNLHIITAGLLTYSPDDRYRVNVCLCL</sequence>
<proteinExistence type="predicted"/>
<keyword evidence="2" id="KW-1185">Reference proteome</keyword>
<organism evidence="1 2">
    <name type="scientific">Portunus trituberculatus</name>
    <name type="common">Swimming crab</name>
    <name type="synonym">Neptunus trituberculatus</name>
    <dbReference type="NCBI Taxonomy" id="210409"/>
    <lineage>
        <taxon>Eukaryota</taxon>
        <taxon>Metazoa</taxon>
        <taxon>Ecdysozoa</taxon>
        <taxon>Arthropoda</taxon>
        <taxon>Crustacea</taxon>
        <taxon>Multicrustacea</taxon>
        <taxon>Malacostraca</taxon>
        <taxon>Eumalacostraca</taxon>
        <taxon>Eucarida</taxon>
        <taxon>Decapoda</taxon>
        <taxon>Pleocyemata</taxon>
        <taxon>Brachyura</taxon>
        <taxon>Eubrachyura</taxon>
        <taxon>Portunoidea</taxon>
        <taxon>Portunidae</taxon>
        <taxon>Portuninae</taxon>
        <taxon>Portunus</taxon>
    </lineage>
</organism>